<gene>
    <name evidence="1" type="ORF">FNU76_03225</name>
</gene>
<dbReference type="OrthoDB" id="9135022at2"/>
<protein>
    <submittedName>
        <fullName evidence="1">Uncharacterized protein</fullName>
    </submittedName>
</protein>
<dbReference type="EMBL" id="CP041730">
    <property type="protein sequence ID" value="QDQ25446.1"/>
    <property type="molecule type" value="Genomic_DNA"/>
</dbReference>
<sequence length="64" mass="7098">MALKVPKPRNPFAMAASRRHAGVHDKGGKIKRRDARQSLRQALKQGREDFSPPFFFVPALPASG</sequence>
<dbReference type="AlphaFoldDB" id="A0A516SBC4"/>
<dbReference type="KEGG" id="cari:FNU76_03225"/>
<proteinExistence type="predicted"/>
<dbReference type="Proteomes" id="UP000317550">
    <property type="component" value="Chromosome"/>
</dbReference>
<dbReference type="RefSeq" id="WP_143856371.1">
    <property type="nucleotide sequence ID" value="NZ_CP041730.1"/>
</dbReference>
<accession>A0A516SBC4</accession>
<organism evidence="1 2">
    <name type="scientific">Chitinimonas arctica</name>
    <dbReference type="NCBI Taxonomy" id="2594795"/>
    <lineage>
        <taxon>Bacteria</taxon>
        <taxon>Pseudomonadati</taxon>
        <taxon>Pseudomonadota</taxon>
        <taxon>Betaproteobacteria</taxon>
        <taxon>Neisseriales</taxon>
        <taxon>Chitinibacteraceae</taxon>
        <taxon>Chitinimonas</taxon>
    </lineage>
</organism>
<evidence type="ECO:0000313" key="1">
    <source>
        <dbReference type="EMBL" id="QDQ25446.1"/>
    </source>
</evidence>
<keyword evidence="2" id="KW-1185">Reference proteome</keyword>
<evidence type="ECO:0000313" key="2">
    <source>
        <dbReference type="Proteomes" id="UP000317550"/>
    </source>
</evidence>
<name>A0A516SBC4_9NEIS</name>
<reference evidence="2" key="1">
    <citation type="submission" date="2019-07" db="EMBL/GenBank/DDBJ databases">
        <title>Chitinimonas sp. nov., isolated from Ny-Alesund, arctica soil.</title>
        <authorList>
            <person name="Xu Q."/>
            <person name="Peng F."/>
        </authorList>
    </citation>
    <scope>NUCLEOTIDE SEQUENCE [LARGE SCALE GENOMIC DNA]</scope>
    <source>
        <strain evidence="2">R3-44</strain>
    </source>
</reference>